<feature type="transmembrane region" description="Helical" evidence="1">
    <location>
        <begin position="194"/>
        <end position="211"/>
    </location>
</feature>
<feature type="transmembrane region" description="Helical" evidence="1">
    <location>
        <begin position="132"/>
        <end position="151"/>
    </location>
</feature>
<dbReference type="EMBL" id="MN740804">
    <property type="protein sequence ID" value="QHS82617.1"/>
    <property type="molecule type" value="Genomic_DNA"/>
</dbReference>
<accession>A0A6C0ARR6</accession>
<sequence length="225" mass="26407">MDIIRDLQLDSQIYTRKDSFIKNQIKLGIINAPLYATAFVIVLLINYKTDRNIFIAIFSFYFVSSWSYFTHLFAHQPIFRPLGQFHLLHHDETNHDSSVVFLIEALIDFFVFGGFLLIPIGHFVEKLIGFRIFNYYIILMWSIFYLTYHLLNYHFTKPDAHKEHHISSGISNYGPEWMDIYFDTKTEGSIFENLNSGAVNLIIATGLILWLKDTEFDLTKMQIQS</sequence>
<evidence type="ECO:0000313" key="3">
    <source>
        <dbReference type="EMBL" id="QHS82617.1"/>
    </source>
</evidence>
<dbReference type="GO" id="GO:0008610">
    <property type="term" value="P:lipid biosynthetic process"/>
    <property type="evidence" value="ECO:0007669"/>
    <property type="project" value="InterPro"/>
</dbReference>
<evidence type="ECO:0000259" key="2">
    <source>
        <dbReference type="Pfam" id="PF04116"/>
    </source>
</evidence>
<keyword evidence="1" id="KW-0812">Transmembrane</keyword>
<organism evidence="3">
    <name type="scientific">viral metagenome</name>
    <dbReference type="NCBI Taxonomy" id="1070528"/>
    <lineage>
        <taxon>unclassified sequences</taxon>
        <taxon>metagenomes</taxon>
        <taxon>organismal metagenomes</taxon>
    </lineage>
</organism>
<feature type="transmembrane region" description="Helical" evidence="1">
    <location>
        <begin position="27"/>
        <end position="47"/>
    </location>
</feature>
<dbReference type="Pfam" id="PF04116">
    <property type="entry name" value="FA_hydroxylase"/>
    <property type="match status" value="1"/>
</dbReference>
<keyword evidence="1" id="KW-1133">Transmembrane helix</keyword>
<dbReference type="InterPro" id="IPR006694">
    <property type="entry name" value="Fatty_acid_hydroxylase"/>
</dbReference>
<dbReference type="GO" id="GO:0016491">
    <property type="term" value="F:oxidoreductase activity"/>
    <property type="evidence" value="ECO:0007669"/>
    <property type="project" value="InterPro"/>
</dbReference>
<feature type="transmembrane region" description="Helical" evidence="1">
    <location>
        <begin position="99"/>
        <end position="120"/>
    </location>
</feature>
<feature type="domain" description="Fatty acid hydroxylase" evidence="2">
    <location>
        <begin position="59"/>
        <end position="184"/>
    </location>
</feature>
<dbReference type="GO" id="GO:0005506">
    <property type="term" value="F:iron ion binding"/>
    <property type="evidence" value="ECO:0007669"/>
    <property type="project" value="InterPro"/>
</dbReference>
<protein>
    <recommendedName>
        <fullName evidence="2">Fatty acid hydroxylase domain-containing protein</fullName>
    </recommendedName>
</protein>
<evidence type="ECO:0000256" key="1">
    <source>
        <dbReference type="SAM" id="Phobius"/>
    </source>
</evidence>
<dbReference type="AlphaFoldDB" id="A0A6C0ARR6"/>
<reference evidence="3" key="1">
    <citation type="journal article" date="2020" name="Nature">
        <title>Giant virus diversity and host interactions through global metagenomics.</title>
        <authorList>
            <person name="Schulz F."/>
            <person name="Roux S."/>
            <person name="Paez-Espino D."/>
            <person name="Jungbluth S."/>
            <person name="Walsh D.A."/>
            <person name="Denef V.J."/>
            <person name="McMahon K.D."/>
            <person name="Konstantinidis K.T."/>
            <person name="Eloe-Fadrosh E.A."/>
            <person name="Kyrpides N.C."/>
            <person name="Woyke T."/>
        </authorList>
    </citation>
    <scope>NUCLEOTIDE SEQUENCE</scope>
    <source>
        <strain evidence="3">GVMAG-S-1101171-111</strain>
    </source>
</reference>
<proteinExistence type="predicted"/>
<keyword evidence="1" id="KW-0472">Membrane</keyword>
<feature type="transmembrane region" description="Helical" evidence="1">
    <location>
        <begin position="54"/>
        <end position="79"/>
    </location>
</feature>
<name>A0A6C0ARR6_9ZZZZ</name>